<dbReference type="RefSeq" id="WP_338739064.1">
    <property type="nucleotide sequence ID" value="NZ_CP146612.1"/>
</dbReference>
<dbReference type="EMBL" id="CP146612">
    <property type="protein sequence ID" value="WWX26164.1"/>
    <property type="molecule type" value="Genomic_DNA"/>
</dbReference>
<dbReference type="Proteomes" id="UP001375370">
    <property type="component" value="Chromosome"/>
</dbReference>
<keyword evidence="2" id="KW-1185">Reference proteome</keyword>
<sequence>MATTNNQQCSQVDGLINSIKIQNSTLRDLARLIEITEIGTLRRDRLTSLDALRCRIEDEIHGLNIHESSAACSRAKADLVGGVAGLIGGAMAASMKGAKNPVNNGLRISRQMLERKAPSGVIMISARGEPLEFQAISISQIARDSTRVEADVIVALKAKGYFLFAVEEFYQLIRGLKDELLNESAPLALEIGEHIRRRAVKLMLGNRAMLLQGLSVDVPTK</sequence>
<name>A0ABZ2J976_9CHLR</name>
<evidence type="ECO:0000313" key="1">
    <source>
        <dbReference type="EMBL" id="WWX26164.1"/>
    </source>
</evidence>
<reference evidence="1 2" key="1">
    <citation type="submission" date="2024-03" db="EMBL/GenBank/DDBJ databases">
        <title>A Dehalogenimonas Isolated from Estuarine Sediments Dihaloeliminates Chlorinated Alkanes.</title>
        <authorList>
            <person name="Yang Y."/>
            <person name="Wang H."/>
        </authorList>
    </citation>
    <scope>NUCLEOTIDE SEQUENCE [LARGE SCALE GENOMIC DNA]</scope>
    <source>
        <strain evidence="1 2">W</strain>
    </source>
</reference>
<proteinExistence type="predicted"/>
<organism evidence="1 2">
    <name type="scientific">Candidatus Dehalogenimonas loeffleri</name>
    <dbReference type="NCBI Taxonomy" id="3127115"/>
    <lineage>
        <taxon>Bacteria</taxon>
        <taxon>Bacillati</taxon>
        <taxon>Chloroflexota</taxon>
        <taxon>Dehalococcoidia</taxon>
        <taxon>Dehalococcoidales</taxon>
        <taxon>Dehalococcoidaceae</taxon>
        <taxon>Dehalogenimonas</taxon>
    </lineage>
</organism>
<accession>A0ABZ2J976</accession>
<protein>
    <submittedName>
        <fullName evidence="1">Uncharacterized protein</fullName>
    </submittedName>
</protein>
<evidence type="ECO:0000313" key="2">
    <source>
        <dbReference type="Proteomes" id="UP001375370"/>
    </source>
</evidence>
<gene>
    <name evidence="1" type="ORF">V8247_04125</name>
</gene>